<organism evidence="1 2">
    <name type="scientific">Clohesyomyces aquaticus</name>
    <dbReference type="NCBI Taxonomy" id="1231657"/>
    <lineage>
        <taxon>Eukaryota</taxon>
        <taxon>Fungi</taxon>
        <taxon>Dikarya</taxon>
        <taxon>Ascomycota</taxon>
        <taxon>Pezizomycotina</taxon>
        <taxon>Dothideomycetes</taxon>
        <taxon>Pleosporomycetidae</taxon>
        <taxon>Pleosporales</taxon>
        <taxon>Lindgomycetaceae</taxon>
        <taxon>Clohesyomyces</taxon>
    </lineage>
</organism>
<name>A0A1Y1Z0C2_9PLEO</name>
<evidence type="ECO:0000313" key="2">
    <source>
        <dbReference type="Proteomes" id="UP000193144"/>
    </source>
</evidence>
<gene>
    <name evidence="1" type="ORF">BCR34DRAFT_573284</name>
</gene>
<keyword evidence="2" id="KW-1185">Reference proteome</keyword>
<protein>
    <submittedName>
        <fullName evidence="1">Uncharacterized protein</fullName>
    </submittedName>
</protein>
<comment type="caution">
    <text evidence="1">The sequence shown here is derived from an EMBL/GenBank/DDBJ whole genome shotgun (WGS) entry which is preliminary data.</text>
</comment>
<dbReference type="AlphaFoldDB" id="A0A1Y1Z0C2"/>
<dbReference type="OrthoDB" id="3799620at2759"/>
<dbReference type="EMBL" id="MCFA01000143">
    <property type="protein sequence ID" value="ORY03740.1"/>
    <property type="molecule type" value="Genomic_DNA"/>
</dbReference>
<accession>A0A1Y1Z0C2</accession>
<dbReference type="Proteomes" id="UP000193144">
    <property type="component" value="Unassembled WGS sequence"/>
</dbReference>
<evidence type="ECO:0000313" key="1">
    <source>
        <dbReference type="EMBL" id="ORY03740.1"/>
    </source>
</evidence>
<sequence length="366" mass="41816">MNNSSTSFDTIYAKGRDVMVAPTFFSLARELRDRIYHYMWQDTKIYFTQFAIEFAIAYGVGVEHPLDTALPVWLLTDKRMLSEGMEQFYRHAECIYHQHSLHVFAEEGSDFECVGEHECPSERAGQLLDIRRVRTLAPDQNAMNMLAEVPQGVVNVLADFSLPKSALESSQTTLMRHLLHQPNTLRKVSMSFRFPDQDEKEWAFSRLEPYPVYVDLSCFESLGVGMDDVSISLKYPRIVEGEYMIPEALMAFPLVQREMLRVAMALTKKEGEDHGWAVEDCIHKKHGTSLPEWSVRVRRGPKGSHCELAYTGLVAWASHLSCHTPSHVFIESDDVCYRESESGEIINIGKRYPPSSLPEDRLGMIL</sequence>
<proteinExistence type="predicted"/>
<reference evidence="1 2" key="1">
    <citation type="submission" date="2016-07" db="EMBL/GenBank/DDBJ databases">
        <title>Pervasive Adenine N6-methylation of Active Genes in Fungi.</title>
        <authorList>
            <consortium name="DOE Joint Genome Institute"/>
            <person name="Mondo S.J."/>
            <person name="Dannebaum R.O."/>
            <person name="Kuo R.C."/>
            <person name="Labutti K."/>
            <person name="Haridas S."/>
            <person name="Kuo A."/>
            <person name="Salamov A."/>
            <person name="Ahrendt S.R."/>
            <person name="Lipzen A."/>
            <person name="Sullivan W."/>
            <person name="Andreopoulos W.B."/>
            <person name="Clum A."/>
            <person name="Lindquist E."/>
            <person name="Daum C."/>
            <person name="Ramamoorthy G.K."/>
            <person name="Gryganskyi A."/>
            <person name="Culley D."/>
            <person name="Magnuson J.K."/>
            <person name="James T.Y."/>
            <person name="O'Malley M.A."/>
            <person name="Stajich J.E."/>
            <person name="Spatafora J.W."/>
            <person name="Visel A."/>
            <person name="Grigoriev I.V."/>
        </authorList>
    </citation>
    <scope>NUCLEOTIDE SEQUENCE [LARGE SCALE GENOMIC DNA]</scope>
    <source>
        <strain evidence="1 2">CBS 115471</strain>
    </source>
</reference>